<proteinExistence type="predicted"/>
<evidence type="ECO:0000313" key="3">
    <source>
        <dbReference type="Proteomes" id="UP000289738"/>
    </source>
</evidence>
<dbReference type="Proteomes" id="UP000289738">
    <property type="component" value="Chromosome A04"/>
</dbReference>
<gene>
    <name evidence="2" type="ORF">Ahy_A04g020612</name>
</gene>
<reference evidence="2 3" key="1">
    <citation type="submission" date="2019-01" db="EMBL/GenBank/DDBJ databases">
        <title>Sequencing of cultivated peanut Arachis hypogaea provides insights into genome evolution and oil improvement.</title>
        <authorList>
            <person name="Chen X."/>
        </authorList>
    </citation>
    <scope>NUCLEOTIDE SEQUENCE [LARGE SCALE GENOMIC DNA]</scope>
    <source>
        <strain evidence="3">cv. Fuhuasheng</strain>
        <tissue evidence="2">Leaves</tissue>
    </source>
</reference>
<evidence type="ECO:0000313" key="2">
    <source>
        <dbReference type="EMBL" id="RYR62859.1"/>
    </source>
</evidence>
<keyword evidence="1" id="KW-0472">Membrane</keyword>
<dbReference type="AlphaFoldDB" id="A0A445DI65"/>
<keyword evidence="1" id="KW-0812">Transmembrane</keyword>
<accession>A0A445DI65</accession>
<evidence type="ECO:0000256" key="1">
    <source>
        <dbReference type="SAM" id="Phobius"/>
    </source>
</evidence>
<keyword evidence="3" id="KW-1185">Reference proteome</keyword>
<dbReference type="EMBL" id="SDMP01000004">
    <property type="protein sequence ID" value="RYR62859.1"/>
    <property type="molecule type" value="Genomic_DNA"/>
</dbReference>
<organism evidence="2 3">
    <name type="scientific">Arachis hypogaea</name>
    <name type="common">Peanut</name>
    <dbReference type="NCBI Taxonomy" id="3818"/>
    <lineage>
        <taxon>Eukaryota</taxon>
        <taxon>Viridiplantae</taxon>
        <taxon>Streptophyta</taxon>
        <taxon>Embryophyta</taxon>
        <taxon>Tracheophyta</taxon>
        <taxon>Spermatophyta</taxon>
        <taxon>Magnoliopsida</taxon>
        <taxon>eudicotyledons</taxon>
        <taxon>Gunneridae</taxon>
        <taxon>Pentapetalae</taxon>
        <taxon>rosids</taxon>
        <taxon>fabids</taxon>
        <taxon>Fabales</taxon>
        <taxon>Fabaceae</taxon>
        <taxon>Papilionoideae</taxon>
        <taxon>50 kb inversion clade</taxon>
        <taxon>dalbergioids sensu lato</taxon>
        <taxon>Dalbergieae</taxon>
        <taxon>Pterocarpus clade</taxon>
        <taxon>Arachis</taxon>
    </lineage>
</organism>
<feature type="transmembrane region" description="Helical" evidence="1">
    <location>
        <begin position="97"/>
        <end position="117"/>
    </location>
</feature>
<sequence length="156" mass="16844">MNSRGREMRLRYAPVRAIVAPVAAASDDGAVAKARVTVVLAPVADEAHPFLLPWFAERETRGWRKADGEKNAVDRGKTLLSCFMVAVMEPASPSPMAAALTAALFGSVLSCAALWVVTNNSCQSHQRHCYSSNSASLPLGTAILLLLFFCWSYLEC</sequence>
<protein>
    <submittedName>
        <fullName evidence="2">Uncharacterized protein</fullName>
    </submittedName>
</protein>
<feature type="transmembrane region" description="Helical" evidence="1">
    <location>
        <begin position="137"/>
        <end position="154"/>
    </location>
</feature>
<name>A0A445DI65_ARAHY</name>
<comment type="caution">
    <text evidence="2">The sequence shown here is derived from an EMBL/GenBank/DDBJ whole genome shotgun (WGS) entry which is preliminary data.</text>
</comment>
<keyword evidence="1" id="KW-1133">Transmembrane helix</keyword>